<dbReference type="Proteomes" id="UP001159363">
    <property type="component" value="Chromosome 1"/>
</dbReference>
<sequence length="409" mass="44490">MRGRGHSLPPAQQLPPAAGPIAAPQQDPDQPPPLPLLTAVGAFPPSEPPTRSLRPAGTDSVPHRMRRVSPLLGEKRGIYKAHTGTPLNSAVTTKRKYLNWRAVFSGGGLVARPPVLHPGEPGSIPGKISFGFSYVGIVLEDDFGDPPLPSSFRRCSIHRFTAVSSQDLNIKSCPHLFTHSLHITSHWLDTHSSAIEHMLSKKDSARGRQVRFSCTWAQLHFPGVVLDLTRGSVEILHTIKDETLQQSPVAAGCFYVFAPEYPQKTPLIATCTTQGFNLVIILTMMIKLYTVLLKTTHKLDCSPPIEANRVQSPAGSLTELSQVGIVLHDASSRRAFSGIPHFPRPRIPAPLHSRLISPSSDLKTSLLRGHDGNTARRARRSDETLGVRVSVARIAPSFLDFGRAAPTNS</sequence>
<proteinExistence type="predicted"/>
<name>A0ABQ9IK54_9NEOP</name>
<gene>
    <name evidence="2" type="ORF">PR048_002422</name>
</gene>
<evidence type="ECO:0000313" key="2">
    <source>
        <dbReference type="EMBL" id="KAJ8897076.1"/>
    </source>
</evidence>
<keyword evidence="3" id="KW-1185">Reference proteome</keyword>
<feature type="compositionally biased region" description="Low complexity" evidence="1">
    <location>
        <begin position="8"/>
        <end position="28"/>
    </location>
</feature>
<comment type="caution">
    <text evidence="2">The sequence shown here is derived from an EMBL/GenBank/DDBJ whole genome shotgun (WGS) entry which is preliminary data.</text>
</comment>
<organism evidence="2 3">
    <name type="scientific">Dryococelus australis</name>
    <dbReference type="NCBI Taxonomy" id="614101"/>
    <lineage>
        <taxon>Eukaryota</taxon>
        <taxon>Metazoa</taxon>
        <taxon>Ecdysozoa</taxon>
        <taxon>Arthropoda</taxon>
        <taxon>Hexapoda</taxon>
        <taxon>Insecta</taxon>
        <taxon>Pterygota</taxon>
        <taxon>Neoptera</taxon>
        <taxon>Polyneoptera</taxon>
        <taxon>Phasmatodea</taxon>
        <taxon>Verophasmatodea</taxon>
        <taxon>Anareolatae</taxon>
        <taxon>Phasmatidae</taxon>
        <taxon>Eurycanthinae</taxon>
        <taxon>Dryococelus</taxon>
    </lineage>
</organism>
<feature type="region of interest" description="Disordered" evidence="1">
    <location>
        <begin position="1"/>
        <end position="62"/>
    </location>
</feature>
<evidence type="ECO:0000256" key="1">
    <source>
        <dbReference type="SAM" id="MobiDB-lite"/>
    </source>
</evidence>
<dbReference type="EMBL" id="JARBHB010000001">
    <property type="protein sequence ID" value="KAJ8897076.1"/>
    <property type="molecule type" value="Genomic_DNA"/>
</dbReference>
<accession>A0ABQ9IK54</accession>
<evidence type="ECO:0000313" key="3">
    <source>
        <dbReference type="Proteomes" id="UP001159363"/>
    </source>
</evidence>
<reference evidence="2 3" key="1">
    <citation type="submission" date="2023-02" db="EMBL/GenBank/DDBJ databases">
        <title>LHISI_Scaffold_Assembly.</title>
        <authorList>
            <person name="Stuart O.P."/>
            <person name="Cleave R."/>
            <person name="Magrath M.J.L."/>
            <person name="Mikheyev A.S."/>
        </authorList>
    </citation>
    <scope>NUCLEOTIDE SEQUENCE [LARGE SCALE GENOMIC DNA]</scope>
    <source>
        <strain evidence="2">Daus_M_001</strain>
        <tissue evidence="2">Leg muscle</tissue>
    </source>
</reference>
<protein>
    <submittedName>
        <fullName evidence="2">Uncharacterized protein</fullName>
    </submittedName>
</protein>